<dbReference type="InterPro" id="IPR002110">
    <property type="entry name" value="Ankyrin_rpt"/>
</dbReference>
<keyword evidence="4" id="KW-0812">Transmembrane</keyword>
<dbReference type="PANTHER" id="PTHR24186:SF50">
    <property type="entry name" value="ANKYRIN REPEAT-CONTAINING PROTEIN ITN1-LIKE ISOFORM X1"/>
    <property type="match status" value="1"/>
</dbReference>
<dbReference type="SUPFAM" id="SSF48403">
    <property type="entry name" value="Ankyrin repeat"/>
    <property type="match status" value="1"/>
</dbReference>
<dbReference type="EMBL" id="CM029039">
    <property type="protein sequence ID" value="KAG2645840.1"/>
    <property type="molecule type" value="Genomic_DNA"/>
</dbReference>
<dbReference type="AlphaFoldDB" id="A0A8T0WDE7"/>
<dbReference type="PANTHER" id="PTHR24186">
    <property type="entry name" value="PROTEIN PHOSPHATASE 1 REGULATORY SUBUNIT"/>
    <property type="match status" value="1"/>
</dbReference>
<keyword evidence="4" id="KW-1133">Transmembrane helix</keyword>
<keyword evidence="6" id="KW-1185">Reference proteome</keyword>
<evidence type="ECO:0000256" key="4">
    <source>
        <dbReference type="SAM" id="Phobius"/>
    </source>
</evidence>
<dbReference type="Gene3D" id="1.25.40.20">
    <property type="entry name" value="Ankyrin repeat-containing domain"/>
    <property type="match status" value="2"/>
</dbReference>
<dbReference type="Pfam" id="PF00023">
    <property type="entry name" value="Ank"/>
    <property type="match status" value="2"/>
</dbReference>
<reference evidence="5" key="1">
    <citation type="submission" date="2020-05" db="EMBL/GenBank/DDBJ databases">
        <title>WGS assembly of Panicum virgatum.</title>
        <authorList>
            <person name="Lovell J.T."/>
            <person name="Jenkins J."/>
            <person name="Shu S."/>
            <person name="Juenger T.E."/>
            <person name="Schmutz J."/>
        </authorList>
    </citation>
    <scope>NUCLEOTIDE SEQUENCE</scope>
    <source>
        <strain evidence="5">AP13</strain>
    </source>
</reference>
<comment type="caution">
    <text evidence="5">The sequence shown here is derived from an EMBL/GenBank/DDBJ whole genome shotgun (WGS) entry which is preliminary data.</text>
</comment>
<dbReference type="SMART" id="SM00248">
    <property type="entry name" value="ANK"/>
    <property type="match status" value="7"/>
</dbReference>
<feature type="transmembrane region" description="Helical" evidence="4">
    <location>
        <begin position="331"/>
        <end position="351"/>
    </location>
</feature>
<evidence type="ECO:0000313" key="6">
    <source>
        <dbReference type="Proteomes" id="UP000823388"/>
    </source>
</evidence>
<evidence type="ECO:0000313" key="5">
    <source>
        <dbReference type="EMBL" id="KAG2645840.1"/>
    </source>
</evidence>
<keyword evidence="2 3" id="KW-0040">ANK repeat</keyword>
<sequence length="426" mass="46721">MRAGGEDAAAALRARNCLGATALYEAVRYRHVGVVDLLMSEAPELSALPTEDGSSPLYLAAAIQSLEMVKAIVRPSLDGTTSPASYSGPEGRTALHAATFNTRGISREIAQEILNWEPEGPALLTKVDSSGRTPLHLAIRHSSDSVIDLFLNVPTSEELARMSDNHGSFPVHVAAIAGRTAAIDKLAQKCPDFYEMVDAQGRNLLHCAVQHNQYTLVRYICQNDTFSMLLNAVDYYGNTPLHLAAKYGFPGIVSLLLQTMTVKSCIANKDGLTAQDLAIHELLPRREAYYILGRREYYFLGNTLLPLAALLTIAAFAFGFHLVLGAGNRGLLVFVYTVCLATVLLGFPDIWVPWHLGLAKAIWRRTGWRGLVKIQKSRSSLDLLRQLLFNFPRSFLFRYLAAPLFVAFVSATFVIAIALNIALPNY</sequence>
<evidence type="ECO:0000256" key="2">
    <source>
        <dbReference type="ARBA" id="ARBA00023043"/>
    </source>
</evidence>
<keyword evidence="1" id="KW-0677">Repeat</keyword>
<accession>A0A8T0WDE7</accession>
<evidence type="ECO:0000256" key="1">
    <source>
        <dbReference type="ARBA" id="ARBA00022737"/>
    </source>
</evidence>
<protein>
    <recommendedName>
        <fullName evidence="7">PGG domain-containing protein</fullName>
    </recommendedName>
</protein>
<feature type="transmembrane region" description="Helical" evidence="4">
    <location>
        <begin position="396"/>
        <end position="423"/>
    </location>
</feature>
<proteinExistence type="predicted"/>
<dbReference type="InterPro" id="IPR036770">
    <property type="entry name" value="Ankyrin_rpt-contain_sf"/>
</dbReference>
<feature type="repeat" description="ANK" evidence="3">
    <location>
        <begin position="236"/>
        <end position="258"/>
    </location>
</feature>
<dbReference type="PROSITE" id="PS50297">
    <property type="entry name" value="ANK_REP_REGION"/>
    <property type="match status" value="2"/>
</dbReference>
<feature type="repeat" description="ANK" evidence="3">
    <location>
        <begin position="130"/>
        <end position="152"/>
    </location>
</feature>
<name>A0A8T0WDE7_PANVG</name>
<evidence type="ECO:0000256" key="3">
    <source>
        <dbReference type="PROSITE-ProRule" id="PRU00023"/>
    </source>
</evidence>
<feature type="transmembrane region" description="Helical" evidence="4">
    <location>
        <begin position="304"/>
        <end position="324"/>
    </location>
</feature>
<dbReference type="PROSITE" id="PS50088">
    <property type="entry name" value="ANK_REPEAT"/>
    <property type="match status" value="2"/>
</dbReference>
<keyword evidence="4" id="KW-0472">Membrane</keyword>
<dbReference type="Proteomes" id="UP000823388">
    <property type="component" value="Chromosome 2K"/>
</dbReference>
<dbReference type="GO" id="GO:0005886">
    <property type="term" value="C:plasma membrane"/>
    <property type="evidence" value="ECO:0007669"/>
    <property type="project" value="TreeGrafter"/>
</dbReference>
<evidence type="ECO:0008006" key="7">
    <source>
        <dbReference type="Google" id="ProtNLM"/>
    </source>
</evidence>
<organism evidence="5 6">
    <name type="scientific">Panicum virgatum</name>
    <name type="common">Blackwell switchgrass</name>
    <dbReference type="NCBI Taxonomy" id="38727"/>
    <lineage>
        <taxon>Eukaryota</taxon>
        <taxon>Viridiplantae</taxon>
        <taxon>Streptophyta</taxon>
        <taxon>Embryophyta</taxon>
        <taxon>Tracheophyta</taxon>
        <taxon>Spermatophyta</taxon>
        <taxon>Magnoliopsida</taxon>
        <taxon>Liliopsida</taxon>
        <taxon>Poales</taxon>
        <taxon>Poaceae</taxon>
        <taxon>PACMAD clade</taxon>
        <taxon>Panicoideae</taxon>
        <taxon>Panicodae</taxon>
        <taxon>Paniceae</taxon>
        <taxon>Panicinae</taxon>
        <taxon>Panicum</taxon>
        <taxon>Panicum sect. Hiantes</taxon>
    </lineage>
</organism>
<gene>
    <name evidence="5" type="ORF">PVAP13_2KG454605</name>
</gene>
<dbReference type="Pfam" id="PF12796">
    <property type="entry name" value="Ank_2"/>
    <property type="match status" value="1"/>
</dbReference>